<dbReference type="PANTHER" id="PTHR43712:SF2">
    <property type="entry name" value="O-METHYLTRANSFERASE CICE"/>
    <property type="match status" value="1"/>
</dbReference>
<dbReference type="PROSITE" id="PS51683">
    <property type="entry name" value="SAM_OMT_II"/>
    <property type="match status" value="1"/>
</dbReference>
<evidence type="ECO:0000313" key="7">
    <source>
        <dbReference type="EMBL" id="NMN95266.1"/>
    </source>
</evidence>
<dbReference type="AlphaFoldDB" id="A0A848KC51"/>
<protein>
    <submittedName>
        <fullName evidence="7">Methyltransferase</fullName>
    </submittedName>
</protein>
<evidence type="ECO:0000313" key="8">
    <source>
        <dbReference type="Proteomes" id="UP000535543"/>
    </source>
</evidence>
<evidence type="ECO:0000256" key="3">
    <source>
        <dbReference type="ARBA" id="ARBA00022691"/>
    </source>
</evidence>
<dbReference type="GO" id="GO:0046983">
    <property type="term" value="F:protein dimerization activity"/>
    <property type="evidence" value="ECO:0007669"/>
    <property type="project" value="InterPro"/>
</dbReference>
<dbReference type="Proteomes" id="UP000535543">
    <property type="component" value="Unassembled WGS sequence"/>
</dbReference>
<dbReference type="Pfam" id="PF08100">
    <property type="entry name" value="Dimerisation"/>
    <property type="match status" value="1"/>
</dbReference>
<dbReference type="InterPro" id="IPR036390">
    <property type="entry name" value="WH_DNA-bd_sf"/>
</dbReference>
<dbReference type="InterPro" id="IPR016461">
    <property type="entry name" value="COMT-like"/>
</dbReference>
<sequence length="339" mass="36454">MTSISAPDVRLHQSELLRLMIGHWVSNAVGAAAELGIADVLADGDQPVDRIATEVGVGAESLARLLRFLQALGLVERDGSTYSLTATGELLRTDHPSSMRNLVNLYQEQYFADAWSELVPALRVGEQPFAKAHGESVFEFLASRPDALAVYSSGIAVGSAFVAELPHVVDFAGKKVIDVGGGDGTLLETVLDATPTATGRLIERPAAVAAGERRLAPFVEERRADVVAGDFFAGLPSGGDVFILCRILHNWDDNASAAILRNVRAAMTAGSSLLIVERVLSDDEPTPVTTAFDLHMFVMTSGRERSVDEYRRLLVETGFELVEVRDLPLEMSVVEARAV</sequence>
<organism evidence="7 8">
    <name type="scientific">Antrihabitans stalactiti</name>
    <dbReference type="NCBI Taxonomy" id="2584121"/>
    <lineage>
        <taxon>Bacteria</taxon>
        <taxon>Bacillati</taxon>
        <taxon>Actinomycetota</taxon>
        <taxon>Actinomycetes</taxon>
        <taxon>Mycobacteriales</taxon>
        <taxon>Nocardiaceae</taxon>
        <taxon>Antrihabitans</taxon>
    </lineage>
</organism>
<dbReference type="GO" id="GO:0032259">
    <property type="term" value="P:methylation"/>
    <property type="evidence" value="ECO:0007669"/>
    <property type="project" value="UniProtKB-KW"/>
</dbReference>
<keyword evidence="3" id="KW-0949">S-adenosyl-L-methionine</keyword>
<gene>
    <name evidence="7" type="ORF">FGL95_09505</name>
</gene>
<dbReference type="PANTHER" id="PTHR43712">
    <property type="entry name" value="PUTATIVE (AFU_ORTHOLOGUE AFUA_4G14580)-RELATED"/>
    <property type="match status" value="1"/>
</dbReference>
<reference evidence="7 8" key="1">
    <citation type="submission" date="2019-05" db="EMBL/GenBank/DDBJ databases">
        <authorList>
            <person name="Lee S.D."/>
        </authorList>
    </citation>
    <scope>NUCLEOTIDE SEQUENCE [LARGE SCALE GENOMIC DNA]</scope>
    <source>
        <strain evidence="7 8">YC2-7</strain>
    </source>
</reference>
<dbReference type="RefSeq" id="WP_169586018.1">
    <property type="nucleotide sequence ID" value="NZ_VCQU01000003.1"/>
</dbReference>
<dbReference type="SUPFAM" id="SSF46785">
    <property type="entry name" value="Winged helix' DNA-binding domain"/>
    <property type="match status" value="1"/>
</dbReference>
<feature type="domain" description="O-methyltransferase dimerisation" evidence="6">
    <location>
        <begin position="18"/>
        <end position="92"/>
    </location>
</feature>
<accession>A0A848KC51</accession>
<dbReference type="InterPro" id="IPR029063">
    <property type="entry name" value="SAM-dependent_MTases_sf"/>
</dbReference>
<dbReference type="GO" id="GO:0008171">
    <property type="term" value="F:O-methyltransferase activity"/>
    <property type="evidence" value="ECO:0007669"/>
    <property type="project" value="InterPro"/>
</dbReference>
<dbReference type="InterPro" id="IPR012967">
    <property type="entry name" value="COMT_dimerisation"/>
</dbReference>
<feature type="active site" description="Proton acceptor" evidence="4">
    <location>
        <position position="249"/>
    </location>
</feature>
<comment type="caution">
    <text evidence="7">The sequence shown here is derived from an EMBL/GenBank/DDBJ whole genome shotgun (WGS) entry which is preliminary data.</text>
</comment>
<dbReference type="InterPro" id="IPR001077">
    <property type="entry name" value="COMT_C"/>
</dbReference>
<feature type="domain" description="O-methyltransferase C-terminal" evidence="5">
    <location>
        <begin position="115"/>
        <end position="320"/>
    </location>
</feature>
<name>A0A848KC51_9NOCA</name>
<evidence type="ECO:0000256" key="4">
    <source>
        <dbReference type="PIRSR" id="PIRSR005739-1"/>
    </source>
</evidence>
<evidence type="ECO:0000256" key="2">
    <source>
        <dbReference type="ARBA" id="ARBA00022679"/>
    </source>
</evidence>
<proteinExistence type="predicted"/>
<dbReference type="Pfam" id="PF00891">
    <property type="entry name" value="Methyltransf_2"/>
    <property type="match status" value="1"/>
</dbReference>
<keyword evidence="8" id="KW-1185">Reference proteome</keyword>
<dbReference type="Gene3D" id="3.40.50.150">
    <property type="entry name" value="Vaccinia Virus protein VP39"/>
    <property type="match status" value="1"/>
</dbReference>
<dbReference type="EMBL" id="VCQU01000003">
    <property type="protein sequence ID" value="NMN95266.1"/>
    <property type="molecule type" value="Genomic_DNA"/>
</dbReference>
<dbReference type="PIRSF" id="PIRSF005739">
    <property type="entry name" value="O-mtase"/>
    <property type="match status" value="1"/>
</dbReference>
<dbReference type="SUPFAM" id="SSF53335">
    <property type="entry name" value="S-adenosyl-L-methionine-dependent methyltransferases"/>
    <property type="match status" value="1"/>
</dbReference>
<dbReference type="Gene3D" id="1.10.10.10">
    <property type="entry name" value="Winged helix-like DNA-binding domain superfamily/Winged helix DNA-binding domain"/>
    <property type="match status" value="1"/>
</dbReference>
<evidence type="ECO:0000256" key="1">
    <source>
        <dbReference type="ARBA" id="ARBA00022603"/>
    </source>
</evidence>
<dbReference type="InterPro" id="IPR036388">
    <property type="entry name" value="WH-like_DNA-bd_sf"/>
</dbReference>
<evidence type="ECO:0000259" key="5">
    <source>
        <dbReference type="Pfam" id="PF00891"/>
    </source>
</evidence>
<keyword evidence="2 7" id="KW-0808">Transferase</keyword>
<evidence type="ECO:0000259" key="6">
    <source>
        <dbReference type="Pfam" id="PF08100"/>
    </source>
</evidence>
<keyword evidence="1 7" id="KW-0489">Methyltransferase</keyword>
<reference evidence="7 8" key="2">
    <citation type="submission" date="2020-06" db="EMBL/GenBank/DDBJ databases">
        <title>Antribacter stalactiti gen. nov., sp. nov., a new member of the family Nacardiaceae isolated from a cave.</title>
        <authorList>
            <person name="Kim I.S."/>
        </authorList>
    </citation>
    <scope>NUCLEOTIDE SEQUENCE [LARGE SCALE GENOMIC DNA]</scope>
    <source>
        <strain evidence="7 8">YC2-7</strain>
    </source>
</reference>